<organism evidence="2 3">
    <name type="scientific">Petropleomorpha daqingensis</name>
    <dbReference type="NCBI Taxonomy" id="2026353"/>
    <lineage>
        <taxon>Bacteria</taxon>
        <taxon>Bacillati</taxon>
        <taxon>Actinomycetota</taxon>
        <taxon>Actinomycetes</taxon>
        <taxon>Geodermatophilales</taxon>
        <taxon>Geodermatophilaceae</taxon>
        <taxon>Petropleomorpha</taxon>
    </lineage>
</organism>
<dbReference type="Gene3D" id="3.40.109.10">
    <property type="entry name" value="NADH Oxidase"/>
    <property type="match status" value="1"/>
</dbReference>
<dbReference type="InterPro" id="IPR000415">
    <property type="entry name" value="Nitroreductase-like"/>
</dbReference>
<accession>A0A853CRH9</accession>
<dbReference type="RefSeq" id="WP_179721596.1">
    <property type="nucleotide sequence ID" value="NZ_JACBZT010000001.1"/>
</dbReference>
<reference evidence="2 3" key="1">
    <citation type="submission" date="2020-07" db="EMBL/GenBank/DDBJ databases">
        <title>Sequencing the genomes of 1000 actinobacteria strains.</title>
        <authorList>
            <person name="Klenk H.-P."/>
        </authorList>
    </citation>
    <scope>NUCLEOTIDE SEQUENCE [LARGE SCALE GENOMIC DNA]</scope>
    <source>
        <strain evidence="2 3">DSM 104001</strain>
    </source>
</reference>
<dbReference type="PANTHER" id="PTHR23026:SF123">
    <property type="entry name" value="NAD(P)H NITROREDUCTASE RV3131-RELATED"/>
    <property type="match status" value="1"/>
</dbReference>
<evidence type="ECO:0000256" key="1">
    <source>
        <dbReference type="SAM" id="MobiDB-lite"/>
    </source>
</evidence>
<dbReference type="AlphaFoldDB" id="A0A853CRH9"/>
<comment type="caution">
    <text evidence="2">The sequence shown here is derived from an EMBL/GenBank/DDBJ whole genome shotgun (WGS) entry which is preliminary data.</text>
</comment>
<gene>
    <name evidence="2" type="ORF">GGQ55_005036</name>
</gene>
<name>A0A853CRH9_9ACTN</name>
<dbReference type="SUPFAM" id="SSF55469">
    <property type="entry name" value="FMN-dependent nitroreductase-like"/>
    <property type="match status" value="2"/>
</dbReference>
<dbReference type="InterPro" id="IPR050627">
    <property type="entry name" value="Nitroreductase/BluB"/>
</dbReference>
<feature type="region of interest" description="Disordered" evidence="1">
    <location>
        <begin position="195"/>
        <end position="220"/>
    </location>
</feature>
<protein>
    <submittedName>
        <fullName evidence="2">Nitroreductase</fullName>
    </submittedName>
</protein>
<dbReference type="Proteomes" id="UP000541969">
    <property type="component" value="Unassembled WGS sequence"/>
</dbReference>
<keyword evidence="3" id="KW-1185">Reference proteome</keyword>
<dbReference type="GO" id="GO:0016491">
    <property type="term" value="F:oxidoreductase activity"/>
    <property type="evidence" value="ECO:0007669"/>
    <property type="project" value="InterPro"/>
</dbReference>
<dbReference type="EMBL" id="JACBZT010000001">
    <property type="protein sequence ID" value="NYJ08758.1"/>
    <property type="molecule type" value="Genomic_DNA"/>
</dbReference>
<sequence length="333" mass="35750">MSRFVPTASTPTGVAAALERSARLAVLAPSVHNTQPWLFGLRDDRLVVRADRSRQLTALDPTGRELVQSVGAALFTIRVGLAAEGWDADVERLPDPADPDLLAVVRCAAATPDPALAALAPAVPLRRTNRRAFLPGEVPEEVLRGLAAGAAAEGALLVPVLRETHRRLLARLTQQADRLQAAEPGYRAELRHWTNRRPEDRDGVPAAAVPKVDGRQHDDLPLRDFDTSGAGGLPAETASGVDGTLVVLATPTDDSRAWLECGEAMQRVLLELTALGWAASPFTQLIEVPLTRTQLRSALAWDAHPQLILRIGHAAPTPETPRRLVSEVVVRSA</sequence>
<dbReference type="PANTHER" id="PTHR23026">
    <property type="entry name" value="NADPH NITROREDUCTASE"/>
    <property type="match status" value="1"/>
</dbReference>
<evidence type="ECO:0000313" key="2">
    <source>
        <dbReference type="EMBL" id="NYJ08758.1"/>
    </source>
</evidence>
<proteinExistence type="predicted"/>
<dbReference type="NCBIfam" id="NF047509">
    <property type="entry name" value="Rv3131_FMN_oxido"/>
    <property type="match status" value="1"/>
</dbReference>
<evidence type="ECO:0000313" key="3">
    <source>
        <dbReference type="Proteomes" id="UP000541969"/>
    </source>
</evidence>